<evidence type="ECO:0000313" key="1">
    <source>
        <dbReference type="EMBL" id="GAD17711.1"/>
    </source>
</evidence>
<gene>
    <name evidence="1" type="ORF">LOT_2249</name>
</gene>
<dbReference type="AlphaFoldDB" id="S4NPI8"/>
<protein>
    <submittedName>
        <fullName evidence="1">Uncharacterized protein</fullName>
    </submittedName>
</protein>
<proteinExistence type="predicted"/>
<organism evidence="1 2">
    <name type="scientific">Lentilactobacillus otakiensis DSM 19908 = JCM 15040</name>
    <dbReference type="NCBI Taxonomy" id="1423780"/>
    <lineage>
        <taxon>Bacteria</taxon>
        <taxon>Bacillati</taxon>
        <taxon>Bacillota</taxon>
        <taxon>Bacilli</taxon>
        <taxon>Lactobacillales</taxon>
        <taxon>Lactobacillaceae</taxon>
        <taxon>Lentilactobacillus</taxon>
    </lineage>
</organism>
<reference evidence="2" key="1">
    <citation type="journal article" date="2013" name="Genome Announc.">
        <title>Draft Genome Sequence of D-Branched-Chain Amino Acid Producer Lactobacillus otakiensis JCM 15040T, Isolated from a Traditional Japanese Pickle.</title>
        <authorList>
            <person name="Doi K."/>
            <person name="Mori K."/>
            <person name="Mutaguchi Y."/>
            <person name="Tashiro K."/>
            <person name="Fujino Y."/>
            <person name="Ohmori T."/>
            <person name="Kuhara S."/>
            <person name="Ohshima T."/>
        </authorList>
    </citation>
    <scope>NUCLEOTIDE SEQUENCE [LARGE SCALE GENOMIC DNA]</scope>
    <source>
        <strain evidence="2">JCM 15040</strain>
    </source>
</reference>
<accession>S4NPI8</accession>
<evidence type="ECO:0000313" key="2">
    <source>
        <dbReference type="Proteomes" id="UP000016361"/>
    </source>
</evidence>
<keyword evidence="2" id="KW-1185">Reference proteome</keyword>
<name>S4NPI8_9LACO</name>
<sequence length="46" mass="5052">MANTWTKAVIGFEPTMKVLQTSALPLGYTAITLANPNWVSWIRTSA</sequence>
<dbReference type="EMBL" id="BASH01000012">
    <property type="protein sequence ID" value="GAD17711.1"/>
    <property type="molecule type" value="Genomic_DNA"/>
</dbReference>
<dbReference type="Proteomes" id="UP000016361">
    <property type="component" value="Unassembled WGS sequence"/>
</dbReference>
<comment type="caution">
    <text evidence="1">The sequence shown here is derived from an EMBL/GenBank/DDBJ whole genome shotgun (WGS) entry which is preliminary data.</text>
</comment>